<dbReference type="Gene3D" id="1.20.80.10">
    <property type="match status" value="1"/>
</dbReference>
<name>A0AAD5ZTW0_9POAL</name>
<evidence type="ECO:0000256" key="5">
    <source>
        <dbReference type="SAM" id="MobiDB-lite"/>
    </source>
</evidence>
<dbReference type="Pfam" id="PF24922">
    <property type="entry name" value="ACBP4_C"/>
    <property type="match status" value="1"/>
</dbReference>
<evidence type="ECO:0000259" key="6">
    <source>
        <dbReference type="PROSITE" id="PS51228"/>
    </source>
</evidence>
<dbReference type="PANTHER" id="PTHR46093">
    <property type="entry name" value="ACYL-COA-BINDING DOMAIN-CONTAINING PROTEIN 5"/>
    <property type="match status" value="1"/>
</dbReference>
<proteinExistence type="inferred from homology"/>
<dbReference type="InterPro" id="IPR035984">
    <property type="entry name" value="Acyl-CoA-binding_sf"/>
</dbReference>
<dbReference type="GO" id="GO:0005829">
    <property type="term" value="C:cytosol"/>
    <property type="evidence" value="ECO:0007669"/>
    <property type="project" value="TreeGrafter"/>
</dbReference>
<evidence type="ECO:0000256" key="1">
    <source>
        <dbReference type="ARBA" id="ARBA00005567"/>
    </source>
</evidence>
<evidence type="ECO:0000313" key="7">
    <source>
        <dbReference type="EMBL" id="KAJ3703844.1"/>
    </source>
</evidence>
<evidence type="ECO:0000256" key="4">
    <source>
        <dbReference type="ARBA" id="ARBA00023121"/>
    </source>
</evidence>
<dbReference type="Pfam" id="PF00887">
    <property type="entry name" value="ACBP"/>
    <property type="match status" value="1"/>
</dbReference>
<dbReference type="GO" id="GO:0006869">
    <property type="term" value="P:lipid transport"/>
    <property type="evidence" value="ECO:0007669"/>
    <property type="project" value="TreeGrafter"/>
</dbReference>
<reference evidence="7 8" key="1">
    <citation type="journal article" date="2022" name="Cell">
        <title>Repeat-based holocentromeres influence genome architecture and karyotype evolution.</title>
        <authorList>
            <person name="Hofstatter P.G."/>
            <person name="Thangavel G."/>
            <person name="Lux T."/>
            <person name="Neumann P."/>
            <person name="Vondrak T."/>
            <person name="Novak P."/>
            <person name="Zhang M."/>
            <person name="Costa L."/>
            <person name="Castellani M."/>
            <person name="Scott A."/>
            <person name="Toegelov H."/>
            <person name="Fuchs J."/>
            <person name="Mata-Sucre Y."/>
            <person name="Dias Y."/>
            <person name="Vanzela A.L.L."/>
            <person name="Huettel B."/>
            <person name="Almeida C.C.S."/>
            <person name="Simkova H."/>
            <person name="Souza G."/>
            <person name="Pedrosa-Harand A."/>
            <person name="Macas J."/>
            <person name="Mayer K.F.X."/>
            <person name="Houben A."/>
            <person name="Marques A."/>
        </authorList>
    </citation>
    <scope>NUCLEOTIDE SEQUENCE [LARGE SCALE GENOMIC DNA]</scope>
    <source>
        <strain evidence="7">RhyTen1mFocal</strain>
    </source>
</reference>
<dbReference type="AlphaFoldDB" id="A0AAD5ZTW0"/>
<keyword evidence="4" id="KW-0446">Lipid-binding</keyword>
<gene>
    <name evidence="7" type="ORF">LUZ61_007549</name>
</gene>
<organism evidence="7 8">
    <name type="scientific">Rhynchospora tenuis</name>
    <dbReference type="NCBI Taxonomy" id="198213"/>
    <lineage>
        <taxon>Eukaryota</taxon>
        <taxon>Viridiplantae</taxon>
        <taxon>Streptophyta</taxon>
        <taxon>Embryophyta</taxon>
        <taxon>Tracheophyta</taxon>
        <taxon>Spermatophyta</taxon>
        <taxon>Magnoliopsida</taxon>
        <taxon>Liliopsida</taxon>
        <taxon>Poales</taxon>
        <taxon>Cyperaceae</taxon>
        <taxon>Cyperoideae</taxon>
        <taxon>Rhynchosporeae</taxon>
        <taxon>Rhynchospora</taxon>
    </lineage>
</organism>
<keyword evidence="3" id="KW-0677">Repeat</keyword>
<evidence type="ECO:0000256" key="3">
    <source>
        <dbReference type="ARBA" id="ARBA00022737"/>
    </source>
</evidence>
<dbReference type="Proteomes" id="UP001210211">
    <property type="component" value="Unassembled WGS sequence"/>
</dbReference>
<dbReference type="InterPro" id="IPR056819">
    <property type="entry name" value="ACBP4-6_C"/>
</dbReference>
<keyword evidence="2" id="KW-0880">Kelch repeat</keyword>
<keyword evidence="8" id="KW-1185">Reference proteome</keyword>
<dbReference type="PANTHER" id="PTHR46093:SF3">
    <property type="entry name" value="ACYL-COA-BINDING DOMAIN-CONTAINING PROTEIN 4"/>
    <property type="match status" value="1"/>
</dbReference>
<evidence type="ECO:0000256" key="2">
    <source>
        <dbReference type="ARBA" id="ARBA00022441"/>
    </source>
</evidence>
<sequence>MASSGLAYPDRFYAAAAYAGLGIGSSDSAVIARFKSESALLLYALYQQATVGPCNVPKPRVWNPVEQTKWTSWHQLGDLSSAEAMRLFVKILEEEDPSWFSKIHDSTAAPVVDVLMNKEKDEPAIETSSSSSNQISFPEPKTISTENGTPRETQDKDVIFEGLSSVAVYDQWTPLSVSGPIPKSRYQHGAAVVQDKMYIFGGNHNGRYLGDLQVLDWKGLTWSKVDAKFQAGSTGSSTTVAPCAGHSLISWQNKILSIGGHTKDPSETLTVKEFDPQTGTWSNLRTYGKPPISRGGHSVTLVGSTLVIFGGEDAKRSLLNDLNILDLETMTWDDMDPIGTPPSPRSDHVAGCHAERYLLIFGGGSHAMCFNDLHILDMQEMEWSKPNTQGVTPGPRAGHAGVTVGDNWYIVGGGNNQTGVSETLVLNMSALVWSVITTCQGRVPLASEGLSLVVNTYSGEDYLVSFGGYNGKYSNEVYALKLSNRSGVKSETIEGAVPESSDGIIRTTDESQDVNPETEISQESKIREIAIDNNSRREESNESIVGALKAEKEELEAALNQEQIRSLELKQQLAEAETRNTDLTKELQSIRSQLATEQSRCFKLEVDLAELRQKLLALEALEKEVELLQRQKAATEQAAIDAKQRQSSGGMWGWLVGTPPDRSDSS</sequence>
<feature type="compositionally biased region" description="Polar residues" evidence="5">
    <location>
        <begin position="142"/>
        <end position="151"/>
    </location>
</feature>
<feature type="domain" description="ACB" evidence="6">
    <location>
        <begin position="8"/>
        <end position="101"/>
    </location>
</feature>
<dbReference type="EMBL" id="JAMRDG010000001">
    <property type="protein sequence ID" value="KAJ3703844.1"/>
    <property type="molecule type" value="Genomic_DNA"/>
</dbReference>
<protein>
    <recommendedName>
        <fullName evidence="6">ACB domain-containing protein</fullName>
    </recommendedName>
</protein>
<dbReference type="Gene3D" id="2.120.10.80">
    <property type="entry name" value="Kelch-type beta propeller"/>
    <property type="match status" value="2"/>
</dbReference>
<feature type="region of interest" description="Disordered" evidence="5">
    <location>
        <begin position="639"/>
        <end position="666"/>
    </location>
</feature>
<dbReference type="PROSITE" id="PS51228">
    <property type="entry name" value="ACB_2"/>
    <property type="match status" value="1"/>
</dbReference>
<dbReference type="InterPro" id="IPR000582">
    <property type="entry name" value="Acyl-CoA-binding_protein"/>
</dbReference>
<dbReference type="Pfam" id="PF24681">
    <property type="entry name" value="Kelch_KLHDC2_KLHL20_DRC7"/>
    <property type="match status" value="2"/>
</dbReference>
<dbReference type="GO" id="GO:0000062">
    <property type="term" value="F:fatty-acyl-CoA binding"/>
    <property type="evidence" value="ECO:0007669"/>
    <property type="project" value="InterPro"/>
</dbReference>
<comment type="similarity">
    <text evidence="1">Belongs to the ACBP family.</text>
</comment>
<dbReference type="InterPro" id="IPR015915">
    <property type="entry name" value="Kelch-typ_b-propeller"/>
</dbReference>
<feature type="region of interest" description="Disordered" evidence="5">
    <location>
        <begin position="122"/>
        <end position="152"/>
    </location>
</feature>
<dbReference type="SUPFAM" id="SSF47027">
    <property type="entry name" value="Acyl-CoA binding protein"/>
    <property type="match status" value="1"/>
</dbReference>
<dbReference type="SUPFAM" id="SSF117281">
    <property type="entry name" value="Kelch motif"/>
    <property type="match status" value="1"/>
</dbReference>
<comment type="caution">
    <text evidence="7">The sequence shown here is derived from an EMBL/GenBank/DDBJ whole genome shotgun (WGS) entry which is preliminary data.</text>
</comment>
<dbReference type="InterPro" id="IPR014352">
    <property type="entry name" value="FERM/acyl-CoA-bd_prot_sf"/>
</dbReference>
<evidence type="ECO:0000313" key="8">
    <source>
        <dbReference type="Proteomes" id="UP001210211"/>
    </source>
</evidence>
<accession>A0AAD5ZTW0</accession>